<protein>
    <submittedName>
        <fullName evidence="2">Uncharacterized protein</fullName>
    </submittedName>
</protein>
<evidence type="ECO:0000313" key="3">
    <source>
        <dbReference type="Proteomes" id="UP001519538"/>
    </source>
</evidence>
<keyword evidence="3" id="KW-1185">Reference proteome</keyword>
<accession>A0ABS5SSD3</accession>
<dbReference type="Proteomes" id="UP001519538">
    <property type="component" value="Unassembled WGS sequence"/>
</dbReference>
<name>A0ABS5SSD3_9PROT</name>
<reference evidence="2 3" key="1">
    <citation type="journal article" date="2021" name="Astrobiology">
        <title>Bacterial Cellulose Retains Robustness but Its Synthesis Declines After Exposure to a Mars-Like Environment Simulated Outside the International Space Station.</title>
        <authorList>
            <person name="Orlovska I."/>
            <person name="Podolich O."/>
            <person name="Kukharenko O."/>
            <person name="Zaets I."/>
            <person name="Reva O."/>
            <person name="Khirunenko L."/>
            <person name="Zmejkoski D."/>
            <person name="Rogalsky S."/>
            <person name="Barh D."/>
            <person name="Tiwari S."/>
            <person name="Kumavath R."/>
            <person name="Goes-Neto A."/>
            <person name="Azevedo V."/>
            <person name="Brenig B."/>
            <person name="Ghosh P."/>
            <person name="de Vera J.P."/>
            <person name="Kozyrovska N."/>
        </authorList>
    </citation>
    <scope>NUCLEOTIDE SEQUENCE [LARGE SCALE GENOMIC DNA]</scope>
    <source>
        <strain evidence="2 3">IMBG 311</strain>
    </source>
</reference>
<evidence type="ECO:0000256" key="1">
    <source>
        <dbReference type="SAM" id="SignalP"/>
    </source>
</evidence>
<gene>
    <name evidence="2" type="ORF">HNO79_14845</name>
</gene>
<evidence type="ECO:0000313" key="2">
    <source>
        <dbReference type="EMBL" id="MBT0676657.1"/>
    </source>
</evidence>
<dbReference type="GeneID" id="79189027"/>
<keyword evidence="1" id="KW-0732">Signal</keyword>
<dbReference type="RefSeq" id="WP_214164750.1">
    <property type="nucleotide sequence ID" value="NZ_JABLUU010000022.1"/>
</dbReference>
<sequence length="213" mass="23538">MKHNLALCLLPAFFSFISVCNAQEAQDICKIYRSSKEDSSALMDKYQSDVSANDSNSVRHEALVNADKAALDRAFSSRNDAIYRYTVGGRVRSLDVIVDKVDSSVEDNGEGDQNYGYINAHIPCDPKISIVIPKIPVDSRWKPLLSSLNTGDSIEVSGHLIAHDEDAQKPADAIQWAGPLWGILWDLRPETFLAPSLQINPSKMQQIPTQHDG</sequence>
<dbReference type="EMBL" id="JABLUU010000022">
    <property type="protein sequence ID" value="MBT0676657.1"/>
    <property type="molecule type" value="Genomic_DNA"/>
</dbReference>
<feature type="chain" id="PRO_5045403377" evidence="1">
    <location>
        <begin position="23"/>
        <end position="213"/>
    </location>
</feature>
<feature type="signal peptide" evidence="1">
    <location>
        <begin position="1"/>
        <end position="22"/>
    </location>
</feature>
<proteinExistence type="predicted"/>
<organism evidence="2 3">
    <name type="scientific">Komagataeibacter oboediens</name>
    <dbReference type="NCBI Taxonomy" id="65958"/>
    <lineage>
        <taxon>Bacteria</taxon>
        <taxon>Pseudomonadati</taxon>
        <taxon>Pseudomonadota</taxon>
        <taxon>Alphaproteobacteria</taxon>
        <taxon>Acetobacterales</taxon>
        <taxon>Acetobacteraceae</taxon>
        <taxon>Komagataeibacter</taxon>
    </lineage>
</organism>
<comment type="caution">
    <text evidence="2">The sequence shown here is derived from an EMBL/GenBank/DDBJ whole genome shotgun (WGS) entry which is preliminary data.</text>
</comment>